<evidence type="ECO:0000256" key="1">
    <source>
        <dbReference type="ARBA" id="ARBA00022598"/>
    </source>
</evidence>
<dbReference type="InterPro" id="IPR006195">
    <property type="entry name" value="aa-tRNA-synth_II"/>
</dbReference>
<keyword evidence="2" id="KW-0547">Nucleotide-binding</keyword>
<comment type="caution">
    <text evidence="7">The sequence shown here is derived from an EMBL/GenBank/DDBJ whole genome shotgun (WGS) entry which is preliminary data.</text>
</comment>
<protein>
    <recommendedName>
        <fullName evidence="6">Aminoacyl-transfer RNA synthetases class-II family profile domain-containing protein</fullName>
    </recommendedName>
</protein>
<reference evidence="7" key="1">
    <citation type="submission" date="2023-07" db="EMBL/GenBank/DDBJ databases">
        <title>Chromosome-level genome assembly of Artemia franciscana.</title>
        <authorList>
            <person name="Jo E."/>
        </authorList>
    </citation>
    <scope>NUCLEOTIDE SEQUENCE</scope>
    <source>
        <tissue evidence="7">Whole body</tissue>
    </source>
</reference>
<evidence type="ECO:0000256" key="3">
    <source>
        <dbReference type="ARBA" id="ARBA00022840"/>
    </source>
</evidence>
<dbReference type="GO" id="GO:0006422">
    <property type="term" value="P:aspartyl-tRNA aminoacylation"/>
    <property type="evidence" value="ECO:0007669"/>
    <property type="project" value="TreeGrafter"/>
</dbReference>
<keyword evidence="3" id="KW-0067">ATP-binding</keyword>
<evidence type="ECO:0000256" key="5">
    <source>
        <dbReference type="ARBA" id="ARBA00023146"/>
    </source>
</evidence>
<dbReference type="InterPro" id="IPR018149">
    <property type="entry name" value="Lys-tRNA-synth_II_C"/>
</dbReference>
<dbReference type="SUPFAM" id="SSF55261">
    <property type="entry name" value="GAD domain-like"/>
    <property type="match status" value="1"/>
</dbReference>
<dbReference type="Proteomes" id="UP001187531">
    <property type="component" value="Unassembled WGS sequence"/>
</dbReference>
<dbReference type="PANTHER" id="PTHR22594">
    <property type="entry name" value="ASPARTYL/LYSYL-TRNA SYNTHETASE"/>
    <property type="match status" value="1"/>
</dbReference>
<sequence>MQTGCIEVILEDLEVLGPAKKDLKFLPKDTSKASEHLQLQYRYLSLRLPEMQRTLRLRSEVIMKMREYLIKKHGFVDIETPTLFRRTPGGAQEFIVPTRQPGNFYSLVQSPQQFKQLLMIGGLDRYFQIARCYRDEGSRPDRQPEFTQVDIEMSFPTLDGIISLIEGLIADSWPEGFPELKIPFPRLDFNTAMSEYGTDKPDTRFKNKIQEVTGILKDVSFPENSTLSPSSCVSAVVFRDSSEYYTAAVKNKMKTLAEGCRVKKNSEVKIDKKGKWITNMKLNEKLKDELKSILKLEENDVVFIAAGNRTDV</sequence>
<keyword evidence="5" id="KW-0030">Aminoacyl-tRNA synthetase</keyword>
<dbReference type="InterPro" id="IPR004364">
    <property type="entry name" value="Aa-tRNA-synt_II"/>
</dbReference>
<dbReference type="InterPro" id="IPR045864">
    <property type="entry name" value="aa-tRNA-synth_II/BPL/LPL"/>
</dbReference>
<dbReference type="GO" id="GO:0004824">
    <property type="term" value="F:lysine-tRNA ligase activity"/>
    <property type="evidence" value="ECO:0007669"/>
    <property type="project" value="InterPro"/>
</dbReference>
<dbReference type="Gene3D" id="3.30.1360.30">
    <property type="entry name" value="GAD-like domain"/>
    <property type="match status" value="1"/>
</dbReference>
<accession>A0AA88I3X8</accession>
<dbReference type="Gene3D" id="3.30.930.10">
    <property type="entry name" value="Bira Bifunctional Protein, Domain 2"/>
    <property type="match status" value="1"/>
</dbReference>
<dbReference type="GO" id="GO:0005524">
    <property type="term" value="F:ATP binding"/>
    <property type="evidence" value="ECO:0007669"/>
    <property type="project" value="UniProtKB-KW"/>
</dbReference>
<dbReference type="PANTHER" id="PTHR22594:SF5">
    <property type="entry name" value="ASPARTATE--TRNA LIGASE, MITOCHONDRIAL"/>
    <property type="match status" value="1"/>
</dbReference>
<evidence type="ECO:0000313" key="7">
    <source>
        <dbReference type="EMBL" id="KAK2719694.1"/>
    </source>
</evidence>
<organism evidence="7 8">
    <name type="scientific">Artemia franciscana</name>
    <name type="common">Brine shrimp</name>
    <name type="synonym">Artemia sanfranciscana</name>
    <dbReference type="NCBI Taxonomy" id="6661"/>
    <lineage>
        <taxon>Eukaryota</taxon>
        <taxon>Metazoa</taxon>
        <taxon>Ecdysozoa</taxon>
        <taxon>Arthropoda</taxon>
        <taxon>Crustacea</taxon>
        <taxon>Branchiopoda</taxon>
        <taxon>Anostraca</taxon>
        <taxon>Artemiidae</taxon>
        <taxon>Artemia</taxon>
    </lineage>
</organism>
<dbReference type="AlphaFoldDB" id="A0AA88I3X8"/>
<dbReference type="Pfam" id="PF00152">
    <property type="entry name" value="tRNA-synt_2"/>
    <property type="match status" value="1"/>
</dbReference>
<evidence type="ECO:0000259" key="6">
    <source>
        <dbReference type="PROSITE" id="PS50862"/>
    </source>
</evidence>
<keyword evidence="4" id="KW-0648">Protein biosynthesis</keyword>
<gene>
    <name evidence="7" type="ORF">QYM36_005243</name>
</gene>
<dbReference type="InterPro" id="IPR004115">
    <property type="entry name" value="GAD-like_sf"/>
</dbReference>
<dbReference type="PROSITE" id="PS50862">
    <property type="entry name" value="AA_TRNA_LIGASE_II"/>
    <property type="match status" value="1"/>
</dbReference>
<dbReference type="GO" id="GO:0004815">
    <property type="term" value="F:aspartate-tRNA ligase activity"/>
    <property type="evidence" value="ECO:0007669"/>
    <property type="project" value="TreeGrafter"/>
</dbReference>
<dbReference type="EMBL" id="JAVRJZ010000008">
    <property type="protein sequence ID" value="KAK2719694.1"/>
    <property type="molecule type" value="Genomic_DNA"/>
</dbReference>
<keyword evidence="1" id="KW-0436">Ligase</keyword>
<evidence type="ECO:0000313" key="8">
    <source>
        <dbReference type="Proteomes" id="UP001187531"/>
    </source>
</evidence>
<evidence type="ECO:0000256" key="4">
    <source>
        <dbReference type="ARBA" id="ARBA00022917"/>
    </source>
</evidence>
<feature type="non-terminal residue" evidence="7">
    <location>
        <position position="1"/>
    </location>
</feature>
<name>A0AA88I3X8_ARTSF</name>
<dbReference type="PRINTS" id="PR00982">
    <property type="entry name" value="TRNASYNTHLYS"/>
</dbReference>
<dbReference type="GO" id="GO:0005739">
    <property type="term" value="C:mitochondrion"/>
    <property type="evidence" value="ECO:0007669"/>
    <property type="project" value="TreeGrafter"/>
</dbReference>
<dbReference type="SUPFAM" id="SSF55681">
    <property type="entry name" value="Class II aaRS and biotin synthetases"/>
    <property type="match status" value="1"/>
</dbReference>
<dbReference type="GO" id="GO:0006430">
    <property type="term" value="P:lysyl-tRNA aminoacylation"/>
    <property type="evidence" value="ECO:0007669"/>
    <property type="project" value="InterPro"/>
</dbReference>
<keyword evidence="8" id="KW-1185">Reference proteome</keyword>
<proteinExistence type="predicted"/>
<feature type="domain" description="Aminoacyl-transfer RNA synthetases class-II family profile" evidence="6">
    <location>
        <begin position="55"/>
        <end position="312"/>
    </location>
</feature>
<evidence type="ECO:0000256" key="2">
    <source>
        <dbReference type="ARBA" id="ARBA00022741"/>
    </source>
</evidence>